<evidence type="ECO:0000256" key="6">
    <source>
        <dbReference type="ARBA" id="ARBA00023136"/>
    </source>
</evidence>
<dbReference type="Gene3D" id="1.20.1510.10">
    <property type="entry name" value="Cation efflux protein transmembrane domain"/>
    <property type="match status" value="1"/>
</dbReference>
<comment type="subcellular location">
    <subcellularLocation>
        <location evidence="1">Membrane</location>
        <topology evidence="1">Multi-pass membrane protein</topology>
    </subcellularLocation>
</comment>
<dbReference type="InterPro" id="IPR045316">
    <property type="entry name" value="Msc2-like"/>
</dbReference>
<dbReference type="PANTHER" id="PTHR45755:SF4">
    <property type="entry name" value="ZINC TRANSPORTER 7"/>
    <property type="match status" value="1"/>
</dbReference>
<dbReference type="NCBIfam" id="TIGR01297">
    <property type="entry name" value="CDF"/>
    <property type="match status" value="1"/>
</dbReference>
<dbReference type="AlphaFoldDB" id="A0AA46AFV0"/>
<organism evidence="9 10">
    <name type="scientific">Venenivibrio stagnispumantis</name>
    <dbReference type="NCBI Taxonomy" id="407998"/>
    <lineage>
        <taxon>Bacteria</taxon>
        <taxon>Pseudomonadati</taxon>
        <taxon>Aquificota</taxon>
        <taxon>Aquificia</taxon>
        <taxon>Aquificales</taxon>
        <taxon>Hydrogenothermaceae</taxon>
        <taxon>Venenivibrio</taxon>
    </lineage>
</organism>
<sequence length="281" mass="32231">MDKNEIALNLNLVFSITLIYFFIELIGGFYYNSLALITDASFMAINILGQIIAIFAEKLSKRPADDWHPFGYERIKVISALFNGILVGFVLFYIFIDAFKRIVNPEPIEADKVLIIAIIGLLVNAFGVYKLYKHSEDINIKGAFIHILQDLLGSVGVIISSVIIKFTNLYLIDALASIFISFLVAYPTYLLIKDSIYILMEGNPAKIKKEDISKFLYSHFPFIANIKDTRIWALTPDKLIALLRVRTKDKNYDREKIKLIKEQLKKQFGFFDVYIELYEEG</sequence>
<dbReference type="InterPro" id="IPR027469">
    <property type="entry name" value="Cation_efflux_TMD_sf"/>
</dbReference>
<feature type="domain" description="Cation efflux protein transmembrane" evidence="8">
    <location>
        <begin position="12"/>
        <end position="200"/>
    </location>
</feature>
<evidence type="ECO:0000256" key="5">
    <source>
        <dbReference type="ARBA" id="ARBA00023065"/>
    </source>
</evidence>
<evidence type="ECO:0000256" key="4">
    <source>
        <dbReference type="ARBA" id="ARBA00022989"/>
    </source>
</evidence>
<evidence type="ECO:0000256" key="1">
    <source>
        <dbReference type="ARBA" id="ARBA00004141"/>
    </source>
</evidence>
<feature type="transmembrane region" description="Helical" evidence="7">
    <location>
        <begin position="77"/>
        <end position="96"/>
    </location>
</feature>
<evidence type="ECO:0000313" key="9">
    <source>
        <dbReference type="EMBL" id="SMP21424.1"/>
    </source>
</evidence>
<proteinExistence type="predicted"/>
<dbReference type="Pfam" id="PF01545">
    <property type="entry name" value="Cation_efflux"/>
    <property type="match status" value="1"/>
</dbReference>
<keyword evidence="3 7" id="KW-0812">Transmembrane</keyword>
<evidence type="ECO:0000256" key="2">
    <source>
        <dbReference type="ARBA" id="ARBA00022448"/>
    </source>
</evidence>
<dbReference type="GO" id="GO:0005385">
    <property type="term" value="F:zinc ion transmembrane transporter activity"/>
    <property type="evidence" value="ECO:0007669"/>
    <property type="project" value="InterPro"/>
</dbReference>
<dbReference type="RefSeq" id="WP_265133661.1">
    <property type="nucleotide sequence ID" value="NZ_FXTX01000023.1"/>
</dbReference>
<evidence type="ECO:0000259" key="8">
    <source>
        <dbReference type="Pfam" id="PF01545"/>
    </source>
</evidence>
<dbReference type="Proteomes" id="UP001157947">
    <property type="component" value="Unassembled WGS sequence"/>
</dbReference>
<dbReference type="PANTHER" id="PTHR45755">
    <property type="match status" value="1"/>
</dbReference>
<dbReference type="SUPFAM" id="SSF161111">
    <property type="entry name" value="Cation efflux protein transmembrane domain-like"/>
    <property type="match status" value="1"/>
</dbReference>
<feature type="transmembrane region" description="Helical" evidence="7">
    <location>
        <begin position="144"/>
        <end position="164"/>
    </location>
</feature>
<reference evidence="9" key="1">
    <citation type="submission" date="2017-05" db="EMBL/GenBank/DDBJ databases">
        <authorList>
            <person name="Varghese N."/>
            <person name="Submissions S."/>
        </authorList>
    </citation>
    <scope>NUCLEOTIDE SEQUENCE</scope>
    <source>
        <strain evidence="9">DSM 18763</strain>
    </source>
</reference>
<feature type="transmembrane region" description="Helical" evidence="7">
    <location>
        <begin position="170"/>
        <end position="192"/>
    </location>
</feature>
<evidence type="ECO:0000256" key="3">
    <source>
        <dbReference type="ARBA" id="ARBA00022692"/>
    </source>
</evidence>
<evidence type="ECO:0000313" key="10">
    <source>
        <dbReference type="Proteomes" id="UP001157947"/>
    </source>
</evidence>
<comment type="caution">
    <text evidence="9">The sequence shown here is derived from an EMBL/GenBank/DDBJ whole genome shotgun (WGS) entry which is preliminary data.</text>
</comment>
<feature type="transmembrane region" description="Helical" evidence="7">
    <location>
        <begin position="12"/>
        <end position="31"/>
    </location>
</feature>
<dbReference type="InterPro" id="IPR058533">
    <property type="entry name" value="Cation_efflux_TM"/>
</dbReference>
<accession>A0AA46AFV0</accession>
<dbReference type="EMBL" id="FXTX01000023">
    <property type="protein sequence ID" value="SMP21424.1"/>
    <property type="molecule type" value="Genomic_DNA"/>
</dbReference>
<protein>
    <submittedName>
        <fullName evidence="9">Cobalt-zinc-cadmium efflux system protein</fullName>
    </submittedName>
</protein>
<name>A0AA46AFV0_9AQUI</name>
<keyword evidence="6 7" id="KW-0472">Membrane</keyword>
<evidence type="ECO:0000256" key="7">
    <source>
        <dbReference type="SAM" id="Phobius"/>
    </source>
</evidence>
<dbReference type="InterPro" id="IPR002524">
    <property type="entry name" value="Cation_efflux"/>
</dbReference>
<dbReference type="GO" id="GO:0016020">
    <property type="term" value="C:membrane"/>
    <property type="evidence" value="ECO:0007669"/>
    <property type="project" value="UniProtKB-SubCell"/>
</dbReference>
<gene>
    <name evidence="9" type="ORF">SAMN06264868_12313</name>
</gene>
<dbReference type="GO" id="GO:0006882">
    <property type="term" value="P:intracellular zinc ion homeostasis"/>
    <property type="evidence" value="ECO:0007669"/>
    <property type="project" value="InterPro"/>
</dbReference>
<keyword evidence="5" id="KW-0406">Ion transport</keyword>
<keyword evidence="4 7" id="KW-1133">Transmembrane helix</keyword>
<feature type="transmembrane region" description="Helical" evidence="7">
    <location>
        <begin position="112"/>
        <end position="132"/>
    </location>
</feature>
<keyword evidence="10" id="KW-1185">Reference proteome</keyword>
<feature type="transmembrane region" description="Helical" evidence="7">
    <location>
        <begin position="37"/>
        <end position="56"/>
    </location>
</feature>
<keyword evidence="2" id="KW-0813">Transport</keyword>